<dbReference type="InterPro" id="IPR011990">
    <property type="entry name" value="TPR-like_helical_dom_sf"/>
</dbReference>
<dbReference type="SUPFAM" id="SSF48452">
    <property type="entry name" value="TPR-like"/>
    <property type="match status" value="1"/>
</dbReference>
<dbReference type="PANTHER" id="PTHR44314:SF1">
    <property type="entry name" value="CILIA- AND FLAGELLA-ASSOCIATED PROTEIN 70"/>
    <property type="match status" value="1"/>
</dbReference>
<dbReference type="Proteomes" id="UP000694548">
    <property type="component" value="Chromosome sgr07"/>
</dbReference>
<reference evidence="3" key="1">
    <citation type="submission" date="2014-08" db="EMBL/GenBank/DDBJ databases">
        <authorList>
            <person name="Senf B."/>
            <person name="Petzold A."/>
            <person name="Downie B.R."/>
            <person name="Koch P."/>
            <person name="Platzer M."/>
        </authorList>
    </citation>
    <scope>NUCLEOTIDE SEQUENCE [LARGE SCALE GENOMIC DNA]</scope>
    <source>
        <strain evidence="3">GRZ</strain>
    </source>
</reference>
<dbReference type="Gene3D" id="1.25.40.10">
    <property type="entry name" value="Tetratricopeptide repeat domain"/>
    <property type="match status" value="1"/>
</dbReference>
<evidence type="ECO:0000256" key="1">
    <source>
        <dbReference type="ARBA" id="ARBA00022737"/>
    </source>
</evidence>
<dbReference type="InterPro" id="IPR052628">
    <property type="entry name" value="CFAP70"/>
</dbReference>
<evidence type="ECO:0000313" key="3">
    <source>
        <dbReference type="Ensembl" id="ENSNFUP00015021063.1"/>
    </source>
</evidence>
<keyword evidence="1" id="KW-0677">Repeat</keyword>
<reference evidence="3" key="3">
    <citation type="submission" date="2025-09" db="UniProtKB">
        <authorList>
            <consortium name="Ensembl"/>
        </authorList>
    </citation>
    <scope>IDENTIFICATION</scope>
</reference>
<organism evidence="3 4">
    <name type="scientific">Nothobranchius furzeri</name>
    <name type="common">Turquoise killifish</name>
    <dbReference type="NCBI Taxonomy" id="105023"/>
    <lineage>
        <taxon>Eukaryota</taxon>
        <taxon>Metazoa</taxon>
        <taxon>Chordata</taxon>
        <taxon>Craniata</taxon>
        <taxon>Vertebrata</taxon>
        <taxon>Euteleostomi</taxon>
        <taxon>Actinopterygii</taxon>
        <taxon>Neopterygii</taxon>
        <taxon>Teleostei</taxon>
        <taxon>Neoteleostei</taxon>
        <taxon>Acanthomorphata</taxon>
        <taxon>Ovalentaria</taxon>
        <taxon>Atherinomorphae</taxon>
        <taxon>Cyprinodontiformes</taxon>
        <taxon>Nothobranchiidae</taxon>
        <taxon>Nothobranchius</taxon>
    </lineage>
</organism>
<name>A0A8C6LNG0_NOTFU</name>
<dbReference type="GO" id="GO:0070062">
    <property type="term" value="C:extracellular exosome"/>
    <property type="evidence" value="ECO:0007669"/>
    <property type="project" value="TreeGrafter"/>
</dbReference>
<keyword evidence="4" id="KW-1185">Reference proteome</keyword>
<dbReference type="GO" id="GO:0031514">
    <property type="term" value="C:motile cilium"/>
    <property type="evidence" value="ECO:0007669"/>
    <property type="project" value="TreeGrafter"/>
</dbReference>
<dbReference type="GO" id="GO:0060271">
    <property type="term" value="P:cilium assembly"/>
    <property type="evidence" value="ECO:0007669"/>
    <property type="project" value="TreeGrafter"/>
</dbReference>
<dbReference type="PANTHER" id="PTHR44314">
    <property type="entry name" value="CILIA- AND FLAGELLA-ASSOCIATED PROTEIN 70"/>
    <property type="match status" value="1"/>
</dbReference>
<protein>
    <submittedName>
        <fullName evidence="3">Uncharacterized protein</fullName>
    </submittedName>
</protein>
<accession>A0A8C6LNG0</accession>
<dbReference type="GeneTree" id="ENSGT00390000013319"/>
<proteinExistence type="predicted"/>
<sequence>MAEQVLAQELLCSEGGHTGSYLYNLAQLQMLKGDTCKAATTLKKATLYRDQVRSHDLNTWALNGHCHYLQGVFSEAQKSYKCSLMFPEPPSESHIVLLRLGSIYLLENKLEELRGAEEALTAANHLDTENAEVCAYLALICLRGQLSLNIFTRMCLLKHLSLKEEALLPSQWPSGRVSALKLVDQGSNPCRVIPKSLKMGPNASLFDTQL</sequence>
<keyword evidence="2" id="KW-0802">TPR repeat</keyword>
<evidence type="ECO:0000256" key="2">
    <source>
        <dbReference type="ARBA" id="ARBA00022803"/>
    </source>
</evidence>
<evidence type="ECO:0000313" key="4">
    <source>
        <dbReference type="Proteomes" id="UP000694548"/>
    </source>
</evidence>
<dbReference type="AlphaFoldDB" id="A0A8C6LNG0"/>
<dbReference type="Ensembl" id="ENSNFUT00015022059.1">
    <property type="protein sequence ID" value="ENSNFUP00015021063.1"/>
    <property type="gene ID" value="ENSNFUG00015010197.1"/>
</dbReference>
<dbReference type="GO" id="GO:0003341">
    <property type="term" value="P:cilium movement"/>
    <property type="evidence" value="ECO:0007669"/>
    <property type="project" value="TreeGrafter"/>
</dbReference>
<reference evidence="3" key="2">
    <citation type="submission" date="2025-08" db="UniProtKB">
        <authorList>
            <consortium name="Ensembl"/>
        </authorList>
    </citation>
    <scope>IDENTIFICATION</scope>
</reference>